<dbReference type="RefSeq" id="WP_114696135.1">
    <property type="nucleotide sequence ID" value="NZ_QQOH01000003.1"/>
</dbReference>
<dbReference type="PROSITE" id="PS01227">
    <property type="entry name" value="UPF0012"/>
    <property type="match status" value="1"/>
</dbReference>
<dbReference type="Pfam" id="PF00795">
    <property type="entry name" value="CN_hydrolase"/>
    <property type="match status" value="1"/>
</dbReference>
<dbReference type="PANTHER" id="PTHR23088">
    <property type="entry name" value="NITRILASE-RELATED"/>
    <property type="match status" value="1"/>
</dbReference>
<gene>
    <name evidence="4" type="ORF">DV711_13025</name>
</gene>
<dbReference type="InterPro" id="IPR036526">
    <property type="entry name" value="C-N_Hydrolase_sf"/>
</dbReference>
<dbReference type="SUPFAM" id="SSF56317">
    <property type="entry name" value="Carbon-nitrogen hydrolase"/>
    <property type="match status" value="1"/>
</dbReference>
<comment type="caution">
    <text evidence="4">The sequence shown here is derived from an EMBL/GenBank/DDBJ whole genome shotgun (WGS) entry which is preliminary data.</text>
</comment>
<evidence type="ECO:0000313" key="4">
    <source>
        <dbReference type="EMBL" id="RDE19791.1"/>
    </source>
</evidence>
<dbReference type="CDD" id="cd07572">
    <property type="entry name" value="nit"/>
    <property type="match status" value="1"/>
</dbReference>
<feature type="domain" description="CN hydrolase" evidence="3">
    <location>
        <begin position="14"/>
        <end position="263"/>
    </location>
</feature>
<dbReference type="InterPro" id="IPR045254">
    <property type="entry name" value="Nit1/2_C-N_Hydrolase"/>
</dbReference>
<dbReference type="AlphaFoldDB" id="A0A369WEM2"/>
<dbReference type="InterPro" id="IPR001110">
    <property type="entry name" value="UPF0012_CS"/>
</dbReference>
<sequence>MLDTQTPERRQRPATVAAVQLISGADWRHNLERAAHWIAEAAAQGAELVLLPENFAVFNTSMLIERGAEELSPEGPIRQFLSQQAKQHGIWLVAGSLPILNRSGDRVRAACLVVDDQGQERARYDKLHLFDVDVSDNQGSYRESDEIEPGDKLVLVDTPVGRLGLTICYDLRFPELYQALRAAGADLVSVPAAFTQVTGEAHWEVLLRARAIENQCFVIASNQGGVHNAKRETYGHSMIIDPWGTRLDCLEKGEGMVLAELDLERQRQLRQQMPVISHQRPELFRDERG</sequence>
<protein>
    <submittedName>
        <fullName evidence="4">Carbon-nitrogen hydrolase family protein</fullName>
    </submittedName>
</protein>
<dbReference type="InterPro" id="IPR003010">
    <property type="entry name" value="C-N_Hydrolase"/>
</dbReference>
<dbReference type="Gene3D" id="3.60.110.10">
    <property type="entry name" value="Carbon-nitrogen hydrolase"/>
    <property type="match status" value="1"/>
</dbReference>
<keyword evidence="5" id="KW-1185">Reference proteome</keyword>
<evidence type="ECO:0000256" key="2">
    <source>
        <dbReference type="ARBA" id="ARBA00022801"/>
    </source>
</evidence>
<proteinExistence type="inferred from homology"/>
<accession>A0A369WEM2</accession>
<dbReference type="GO" id="GO:0016811">
    <property type="term" value="F:hydrolase activity, acting on carbon-nitrogen (but not peptide) bonds, in linear amides"/>
    <property type="evidence" value="ECO:0007669"/>
    <property type="project" value="InterPro"/>
</dbReference>
<evidence type="ECO:0000256" key="1">
    <source>
        <dbReference type="ARBA" id="ARBA00010613"/>
    </source>
</evidence>
<dbReference type="OrthoDB" id="9811121at2"/>
<evidence type="ECO:0000259" key="3">
    <source>
        <dbReference type="PROSITE" id="PS50263"/>
    </source>
</evidence>
<dbReference type="PROSITE" id="PS50263">
    <property type="entry name" value="CN_HYDROLASE"/>
    <property type="match status" value="1"/>
</dbReference>
<reference evidence="4 5" key="1">
    <citation type="submission" date="2018-07" db="EMBL/GenBank/DDBJ databases">
        <title>Motiliproteus coralliicola sp. nov., a bacterium isolated from Coral.</title>
        <authorList>
            <person name="Wang G."/>
        </authorList>
    </citation>
    <scope>NUCLEOTIDE SEQUENCE [LARGE SCALE GENOMIC DNA]</scope>
    <source>
        <strain evidence="4 5">C34</strain>
    </source>
</reference>
<dbReference type="Proteomes" id="UP000253769">
    <property type="component" value="Unassembled WGS sequence"/>
</dbReference>
<dbReference type="EMBL" id="QQOH01000003">
    <property type="protein sequence ID" value="RDE19791.1"/>
    <property type="molecule type" value="Genomic_DNA"/>
</dbReference>
<name>A0A369WEM2_9GAMM</name>
<dbReference type="PANTHER" id="PTHR23088:SF27">
    <property type="entry name" value="DEAMINATED GLUTATHIONE AMIDASE"/>
    <property type="match status" value="1"/>
</dbReference>
<evidence type="ECO:0000313" key="5">
    <source>
        <dbReference type="Proteomes" id="UP000253769"/>
    </source>
</evidence>
<organism evidence="4 5">
    <name type="scientific">Motiliproteus coralliicola</name>
    <dbReference type="NCBI Taxonomy" id="2283196"/>
    <lineage>
        <taxon>Bacteria</taxon>
        <taxon>Pseudomonadati</taxon>
        <taxon>Pseudomonadota</taxon>
        <taxon>Gammaproteobacteria</taxon>
        <taxon>Oceanospirillales</taxon>
        <taxon>Oceanospirillaceae</taxon>
        <taxon>Motiliproteus</taxon>
    </lineage>
</organism>
<comment type="similarity">
    <text evidence="1">Belongs to the carbon-nitrogen hydrolase superfamily. NIT1/NIT2 family.</text>
</comment>
<keyword evidence="2 4" id="KW-0378">Hydrolase</keyword>